<evidence type="ECO:0000256" key="5">
    <source>
        <dbReference type="ARBA" id="ARBA00022801"/>
    </source>
</evidence>
<dbReference type="GO" id="GO:0005634">
    <property type="term" value="C:nucleus"/>
    <property type="evidence" value="ECO:0007669"/>
    <property type="project" value="UniProtKB-SubCell"/>
</dbReference>
<evidence type="ECO:0000256" key="2">
    <source>
        <dbReference type="ARBA" id="ARBA00010205"/>
    </source>
</evidence>
<dbReference type="CDD" id="cd09123">
    <property type="entry name" value="PLDc_Tdp1_2"/>
    <property type="match status" value="1"/>
</dbReference>
<name>A0A0G4ETF8_VITBC</name>
<feature type="site" description="Interaction with DNA" evidence="11">
    <location>
        <position position="462"/>
    </location>
</feature>
<gene>
    <name evidence="13" type="ORF">Vbra_8174</name>
</gene>
<keyword evidence="3" id="KW-0540">Nuclease</keyword>
<dbReference type="GO" id="GO:0003690">
    <property type="term" value="F:double-stranded DNA binding"/>
    <property type="evidence" value="ECO:0007669"/>
    <property type="project" value="TreeGrafter"/>
</dbReference>
<dbReference type="Proteomes" id="UP000041254">
    <property type="component" value="Unassembled WGS sequence"/>
</dbReference>
<dbReference type="CDD" id="cd09122">
    <property type="entry name" value="PLDc_Tdp1_1"/>
    <property type="match status" value="1"/>
</dbReference>
<dbReference type="OrthoDB" id="47785at2759"/>
<keyword evidence="14" id="KW-1185">Reference proteome</keyword>
<dbReference type="GO" id="GO:0017005">
    <property type="term" value="F:3'-tyrosyl-DNA phosphodiesterase activity"/>
    <property type="evidence" value="ECO:0007669"/>
    <property type="project" value="TreeGrafter"/>
</dbReference>
<dbReference type="PhylomeDB" id="A0A0G4ETF8"/>
<accession>A0A0G4ETF8</accession>
<keyword evidence="4" id="KW-0227">DNA damage</keyword>
<dbReference type="OMA" id="WFRGQFL"/>
<comment type="subcellular location">
    <subcellularLocation>
        <location evidence="1">Nucleus</location>
    </subcellularLocation>
</comment>
<reference evidence="13 14" key="1">
    <citation type="submission" date="2014-11" db="EMBL/GenBank/DDBJ databases">
        <authorList>
            <person name="Zhu J."/>
            <person name="Qi W."/>
            <person name="Song R."/>
        </authorList>
    </citation>
    <scope>NUCLEOTIDE SEQUENCE [LARGE SCALE GENOMIC DNA]</scope>
</reference>
<evidence type="ECO:0008006" key="15">
    <source>
        <dbReference type="Google" id="ProtNLM"/>
    </source>
</evidence>
<proteinExistence type="inferred from homology"/>
<dbReference type="SUPFAM" id="SSF56024">
    <property type="entry name" value="Phospholipase D/nuclease"/>
    <property type="match status" value="2"/>
</dbReference>
<feature type="active site" description="Proton donor/acceptor" evidence="9">
    <location>
        <position position="431"/>
    </location>
</feature>
<evidence type="ECO:0000256" key="9">
    <source>
        <dbReference type="PIRSR" id="PIRSR610347-1"/>
    </source>
</evidence>
<feature type="compositionally biased region" description="Low complexity" evidence="12">
    <location>
        <begin position="503"/>
        <end position="519"/>
    </location>
</feature>
<evidence type="ECO:0000313" key="13">
    <source>
        <dbReference type="EMBL" id="CEM01729.1"/>
    </source>
</evidence>
<dbReference type="GO" id="GO:0006281">
    <property type="term" value="P:DNA repair"/>
    <property type="evidence" value="ECO:0007669"/>
    <property type="project" value="UniProtKB-KW"/>
</dbReference>
<dbReference type="PANTHER" id="PTHR12415:SF0">
    <property type="entry name" value="TYROSYL-DNA PHOSPHODIESTERASE 1"/>
    <property type="match status" value="1"/>
</dbReference>
<dbReference type="VEuPathDB" id="CryptoDB:Vbra_8174"/>
<evidence type="ECO:0000256" key="7">
    <source>
        <dbReference type="ARBA" id="ARBA00023204"/>
    </source>
</evidence>
<dbReference type="InterPro" id="IPR010347">
    <property type="entry name" value="Tdp1"/>
</dbReference>
<evidence type="ECO:0000256" key="3">
    <source>
        <dbReference type="ARBA" id="ARBA00022722"/>
    </source>
</evidence>
<keyword evidence="8" id="KW-0539">Nucleus</keyword>
<evidence type="ECO:0000256" key="1">
    <source>
        <dbReference type="ARBA" id="ARBA00004123"/>
    </source>
</evidence>
<dbReference type="Gene3D" id="3.30.870.10">
    <property type="entry name" value="Endonuclease Chain A"/>
    <property type="match status" value="2"/>
</dbReference>
<evidence type="ECO:0000256" key="10">
    <source>
        <dbReference type="PIRSR" id="PIRSR610347-2"/>
    </source>
</evidence>
<evidence type="ECO:0000256" key="4">
    <source>
        <dbReference type="ARBA" id="ARBA00022763"/>
    </source>
</evidence>
<evidence type="ECO:0000256" key="8">
    <source>
        <dbReference type="ARBA" id="ARBA00023242"/>
    </source>
</evidence>
<dbReference type="STRING" id="1169540.A0A0G4ETF8"/>
<evidence type="ECO:0000313" key="14">
    <source>
        <dbReference type="Proteomes" id="UP000041254"/>
    </source>
</evidence>
<dbReference type="GO" id="GO:0004527">
    <property type="term" value="F:exonuclease activity"/>
    <property type="evidence" value="ECO:0007669"/>
    <property type="project" value="UniProtKB-KW"/>
</dbReference>
<sequence>MGRGHTRWSTARTNTNSLKRGVIDLTQDDAHDGTAENPQDLTQDADEALAKRAEPARKKGRVSETAWLWRCQPFYLNAIVDYGRDGEGSEGCLSIRDVIDGPVQEMLLASMRFDLPWLVDECPVMKTMRRITILTGDPRHQPQRKVDRVEELRQDATNLQSHGPKVPVEVCPLRDAYASFHPKLIILTYADHIRVCIASANFTYSNWWRRNQAIYVQDFPRKKQQQQQQQQGSQPSTDDMENHLADFLHATTKAGDWCNKVREFDYSTAIGKIVASVPGSHQAPDVNRWGHMRMRELLKNQPDPQDWTRSHLVCQVPSVGSLDEDFIEDLIGGLCVSPSHPEIAEGTHLTWQLILPTVDEVRNSLEGWVAGEAIHVTKDRLLVADKREPGKREDLPPDVFHRWGYHKPNGEPACRGAALPHPPNRTSACPHLKTFLKYGHRAGDSSKRPELAWVYVGSHNLSKAAWGELQDNDNKLSIRSYELGILISPHTLRGRTPPPPHTTPHTQLAGSSSSSSSSSGAATQMRSFMWRKSNHTGQFLAG</sequence>
<keyword evidence="7" id="KW-0234">DNA repair</keyword>
<dbReference type="GO" id="GO:0003697">
    <property type="term" value="F:single-stranded DNA binding"/>
    <property type="evidence" value="ECO:0007669"/>
    <property type="project" value="TreeGrafter"/>
</dbReference>
<comment type="similarity">
    <text evidence="2">Belongs to the tyrosyl-DNA phosphodiesterase family.</text>
</comment>
<organism evidence="13 14">
    <name type="scientific">Vitrella brassicaformis (strain CCMP3155)</name>
    <dbReference type="NCBI Taxonomy" id="1169540"/>
    <lineage>
        <taxon>Eukaryota</taxon>
        <taxon>Sar</taxon>
        <taxon>Alveolata</taxon>
        <taxon>Colpodellida</taxon>
        <taxon>Vitrellaceae</taxon>
        <taxon>Vitrella</taxon>
    </lineage>
</organism>
<evidence type="ECO:0000256" key="11">
    <source>
        <dbReference type="PIRSR" id="PIRSR610347-3"/>
    </source>
</evidence>
<dbReference type="Pfam" id="PF06087">
    <property type="entry name" value="Tyr-DNA_phospho"/>
    <property type="match status" value="1"/>
</dbReference>
<keyword evidence="5" id="KW-0378">Hydrolase</keyword>
<dbReference type="EMBL" id="CDMY01000308">
    <property type="protein sequence ID" value="CEM01729.1"/>
    <property type="molecule type" value="Genomic_DNA"/>
</dbReference>
<protein>
    <recommendedName>
        <fullName evidence="15">PLD phosphodiesterase domain-containing protein</fullName>
    </recommendedName>
</protein>
<feature type="region of interest" description="Disordered" evidence="12">
    <location>
        <begin position="219"/>
        <end position="240"/>
    </location>
</feature>
<feature type="binding site" evidence="10">
    <location>
        <position position="433"/>
    </location>
    <ligand>
        <name>substrate</name>
    </ligand>
</feature>
<feature type="active site" description="Nucleophile" evidence="9">
    <location>
        <position position="181"/>
    </location>
</feature>
<keyword evidence="6" id="KW-0269">Exonuclease</keyword>
<dbReference type="AlphaFoldDB" id="A0A0G4ETF8"/>
<feature type="region of interest" description="Disordered" evidence="12">
    <location>
        <begin position="490"/>
        <end position="524"/>
    </location>
</feature>
<feature type="binding site" evidence="10">
    <location>
        <position position="183"/>
    </location>
    <ligand>
        <name>substrate</name>
    </ligand>
</feature>
<dbReference type="PANTHER" id="PTHR12415">
    <property type="entry name" value="TYROSYL-DNA PHOSPHODIESTERASE 1"/>
    <property type="match status" value="1"/>
</dbReference>
<dbReference type="InParanoid" id="A0A0G4ETF8"/>
<evidence type="ECO:0000256" key="6">
    <source>
        <dbReference type="ARBA" id="ARBA00022839"/>
    </source>
</evidence>
<evidence type="ECO:0000256" key="12">
    <source>
        <dbReference type="SAM" id="MobiDB-lite"/>
    </source>
</evidence>